<dbReference type="Proteomes" id="UP000436088">
    <property type="component" value="Unassembled WGS sequence"/>
</dbReference>
<dbReference type="PANTHER" id="PTHR46087:SF9">
    <property type="entry name" value="ARM REPEAT SUPERFAMILY PROTEIN"/>
    <property type="match status" value="1"/>
</dbReference>
<dbReference type="GO" id="GO:0016301">
    <property type="term" value="F:kinase activity"/>
    <property type="evidence" value="ECO:0007669"/>
    <property type="project" value="UniProtKB-KW"/>
</dbReference>
<name>A0A6A3C8U4_HIBSY</name>
<feature type="region of interest" description="Disordered" evidence="1">
    <location>
        <begin position="586"/>
        <end position="608"/>
    </location>
</feature>
<evidence type="ECO:0000313" key="2">
    <source>
        <dbReference type="EMBL" id="KAE8725164.1"/>
    </source>
</evidence>
<dbReference type="EMBL" id="VEPZ02000430">
    <property type="protein sequence ID" value="KAE8725164.1"/>
    <property type="molecule type" value="Genomic_DNA"/>
</dbReference>
<keyword evidence="3" id="KW-1185">Reference proteome</keyword>
<protein>
    <submittedName>
        <fullName evidence="2">Leucine-rich repeat receptor-like tyrosine-protein kinase</fullName>
    </submittedName>
</protein>
<dbReference type="PANTHER" id="PTHR46087">
    <property type="entry name" value="PUTATIVE, EXPRESSED-RELATED"/>
    <property type="match status" value="1"/>
</dbReference>
<evidence type="ECO:0000313" key="3">
    <source>
        <dbReference type="Proteomes" id="UP000436088"/>
    </source>
</evidence>
<feature type="compositionally biased region" description="Low complexity" evidence="1">
    <location>
        <begin position="586"/>
        <end position="597"/>
    </location>
</feature>
<reference evidence="2" key="1">
    <citation type="submission" date="2019-09" db="EMBL/GenBank/DDBJ databases">
        <title>Draft genome information of white flower Hibiscus syriacus.</title>
        <authorList>
            <person name="Kim Y.-M."/>
        </authorList>
    </citation>
    <scope>NUCLEOTIDE SEQUENCE [LARGE SCALE GENOMIC DNA]</scope>
    <source>
        <strain evidence="2">YM2019G1</strain>
    </source>
</reference>
<dbReference type="InterPro" id="IPR055296">
    <property type="entry name" value="SRL2-like"/>
</dbReference>
<dbReference type="InterPro" id="IPR016024">
    <property type="entry name" value="ARM-type_fold"/>
</dbReference>
<comment type="caution">
    <text evidence="2">The sequence shown here is derived from an EMBL/GenBank/DDBJ whole genome shotgun (WGS) entry which is preliminary data.</text>
</comment>
<feature type="compositionally biased region" description="Polar residues" evidence="1">
    <location>
        <begin position="598"/>
        <end position="608"/>
    </location>
</feature>
<dbReference type="SUPFAM" id="SSF48371">
    <property type="entry name" value="ARM repeat"/>
    <property type="match status" value="1"/>
</dbReference>
<evidence type="ECO:0000256" key="1">
    <source>
        <dbReference type="SAM" id="MobiDB-lite"/>
    </source>
</evidence>
<proteinExistence type="predicted"/>
<accession>A0A6A3C8U4</accession>
<gene>
    <name evidence="2" type="ORF">F3Y22_tig00009009pilonHSYRG00166</name>
</gene>
<dbReference type="AlphaFoldDB" id="A0A6A3C8U4"/>
<dbReference type="Pfam" id="PF21052">
    <property type="entry name" value="EFR3_ARM"/>
    <property type="match status" value="1"/>
</dbReference>
<dbReference type="InterPro" id="IPR049152">
    <property type="entry name" value="EFR3-like_ARM"/>
</dbReference>
<organism evidence="2 3">
    <name type="scientific">Hibiscus syriacus</name>
    <name type="common">Rose of Sharon</name>
    <dbReference type="NCBI Taxonomy" id="106335"/>
    <lineage>
        <taxon>Eukaryota</taxon>
        <taxon>Viridiplantae</taxon>
        <taxon>Streptophyta</taxon>
        <taxon>Embryophyta</taxon>
        <taxon>Tracheophyta</taxon>
        <taxon>Spermatophyta</taxon>
        <taxon>Magnoliopsida</taxon>
        <taxon>eudicotyledons</taxon>
        <taxon>Gunneridae</taxon>
        <taxon>Pentapetalae</taxon>
        <taxon>rosids</taxon>
        <taxon>malvids</taxon>
        <taxon>Malvales</taxon>
        <taxon>Malvaceae</taxon>
        <taxon>Malvoideae</taxon>
        <taxon>Hibiscus</taxon>
    </lineage>
</organism>
<sequence length="665" mass="74944">MSVISGVISRQVLPACGRMCVFCPSLRARSRQPVKRYKRLIAEIFPLNKEDGPNDRKIEKLCEYVSKNPLRIPKITDSLEQRFYKELRNENFQSVKIVVCIYKKLLLSCQDQLTLFATSLQSIIQTLLDQTRLYEMQILGCQTLFDFVINQKDSTYMSNLEGFIPKVCQLAQEIGEGERETSLRSAGLQAISSLIWLMSERSHISVEFDNIVSVVLENYGVPKKNLEDLNSGQSRWVQEVQRTESRVTPSRKVLIKVPSWRRIVNDKGELNVAVKRSYNNTTCYESVFRYFDKEKLWSAQDDGLALPVLREMQILIDGSGQNAHFLLSVLVKHLDHKNVLKQPDVQLQIVEVITSLARDSKVEASVAILTAVSDVIRHLRKSIHCSLDDANMGTEIINWNKNFKEAVDDCLVQLSHKVGDAGPILDAMAVMLENIPNITFIARTTICAVYRTAQIIASLPNPSYLNKAFPEALFHQLLPAMVHPDHEIRIGAHRIFSVVLVPSSVCPQPSSVTGVTKKASGIPRTLSRTVSVFSSSAALFEKLRKEKSFSRENACLGNKETVASEEQRENSQNGILIRLKSSYSRAYSSRSPPVSSATDENPPSNSNTEYALQIHENLEKKWTFPCRTQTRVRHSHPSLSKIVPDLGSNDLLFTYMLKAACKMNG</sequence>